<organism evidence="2 3">
    <name type="scientific">Candidatus Ornithospirochaeta stercoripullorum</name>
    <dbReference type="NCBI Taxonomy" id="2840899"/>
    <lineage>
        <taxon>Bacteria</taxon>
        <taxon>Pseudomonadati</taxon>
        <taxon>Spirochaetota</taxon>
        <taxon>Spirochaetia</taxon>
        <taxon>Spirochaetales</taxon>
        <taxon>Spirochaetaceae</taxon>
        <taxon>Spirochaetaceae incertae sedis</taxon>
        <taxon>Candidatus Ornithospirochaeta</taxon>
    </lineage>
</organism>
<accession>A0A9D9H2X5</accession>
<dbReference type="GO" id="GO:0005524">
    <property type="term" value="F:ATP binding"/>
    <property type="evidence" value="ECO:0007669"/>
    <property type="project" value="InterPro"/>
</dbReference>
<dbReference type="InterPro" id="IPR027417">
    <property type="entry name" value="P-loop_NTPase"/>
</dbReference>
<dbReference type="Proteomes" id="UP000823615">
    <property type="component" value="Unassembled WGS sequence"/>
</dbReference>
<reference evidence="2" key="2">
    <citation type="journal article" date="2021" name="PeerJ">
        <title>Extensive microbial diversity within the chicken gut microbiome revealed by metagenomics and culture.</title>
        <authorList>
            <person name="Gilroy R."/>
            <person name="Ravi A."/>
            <person name="Getino M."/>
            <person name="Pursley I."/>
            <person name="Horton D.L."/>
            <person name="Alikhan N.F."/>
            <person name="Baker D."/>
            <person name="Gharbi K."/>
            <person name="Hall N."/>
            <person name="Watson M."/>
            <person name="Adriaenssens E.M."/>
            <person name="Foster-Nyarko E."/>
            <person name="Jarju S."/>
            <person name="Secka A."/>
            <person name="Antonio M."/>
            <person name="Oren A."/>
            <person name="Chaudhuri R.R."/>
            <person name="La Ragione R."/>
            <person name="Hildebrand F."/>
            <person name="Pallen M.J."/>
        </authorList>
    </citation>
    <scope>NUCLEOTIDE SEQUENCE</scope>
    <source>
        <strain evidence="2">7293</strain>
    </source>
</reference>
<dbReference type="InterPro" id="IPR003959">
    <property type="entry name" value="ATPase_AAA_core"/>
</dbReference>
<dbReference type="AlphaFoldDB" id="A0A9D9H2X5"/>
<dbReference type="SUPFAM" id="SSF52540">
    <property type="entry name" value="P-loop containing nucleoside triphosphate hydrolases"/>
    <property type="match status" value="1"/>
</dbReference>
<dbReference type="EMBL" id="JADIMT010000107">
    <property type="protein sequence ID" value="MBO8437195.1"/>
    <property type="molecule type" value="Genomic_DNA"/>
</dbReference>
<reference evidence="2" key="1">
    <citation type="submission" date="2020-10" db="EMBL/GenBank/DDBJ databases">
        <authorList>
            <person name="Gilroy R."/>
        </authorList>
    </citation>
    <scope>NUCLEOTIDE SEQUENCE</scope>
    <source>
        <strain evidence="2">7293</strain>
    </source>
</reference>
<dbReference type="GO" id="GO:0016887">
    <property type="term" value="F:ATP hydrolysis activity"/>
    <property type="evidence" value="ECO:0007669"/>
    <property type="project" value="InterPro"/>
</dbReference>
<protein>
    <submittedName>
        <fullName evidence="2">AAA family ATPase</fullName>
    </submittedName>
</protein>
<dbReference type="Gene3D" id="3.40.50.300">
    <property type="entry name" value="P-loop containing nucleotide triphosphate hydrolases"/>
    <property type="match status" value="1"/>
</dbReference>
<gene>
    <name evidence="2" type="ORF">IAA97_09495</name>
</gene>
<feature type="domain" description="ATPase AAA-type core" evidence="1">
    <location>
        <begin position="251"/>
        <end position="327"/>
    </location>
</feature>
<dbReference type="Pfam" id="PF13304">
    <property type="entry name" value="AAA_21"/>
    <property type="match status" value="1"/>
</dbReference>
<evidence type="ECO:0000313" key="3">
    <source>
        <dbReference type="Proteomes" id="UP000823615"/>
    </source>
</evidence>
<name>A0A9D9H2X5_9SPIO</name>
<proteinExistence type="predicted"/>
<evidence type="ECO:0000313" key="2">
    <source>
        <dbReference type="EMBL" id="MBO8437195.1"/>
    </source>
</evidence>
<evidence type="ECO:0000259" key="1">
    <source>
        <dbReference type="Pfam" id="PF13304"/>
    </source>
</evidence>
<comment type="caution">
    <text evidence="2">The sequence shown here is derived from an EMBL/GenBank/DDBJ whole genome shotgun (WGS) entry which is preliminary data.</text>
</comment>
<sequence>MTRLAKFTVEGYRSFGKAVTIDFCAVHDYKFSKECVSDGVITKVGIYGPNGCGKSNLGFALMNIVSHLTDKESGILKNRPGIFLNVDENVHEAVFLYTFKIDDDFYTLEYHKKDEESISREIFSVNEAILYDYDYSKQVFAVKEMANLVSDNLNFAYLGDKMSVFRYIANNSVQEEGSPIKAIMDFVSHMLWFRPVGGNSYIGLDTGVVNLDEWIVGNGHVADFTDFIKDVCNIDIELSTVEGIDGKPLLVEKHDNGLLLFRNVSSSGTSAAELFYFWMKRFGEVSFLFIDEFDAFYHFALAIRIVEKLKEYPEMQAVFTTHNTALLGNSILRPDCYLIFGNKVLRSYIDMAGDREIREGHNLEKIYRSGGLDG</sequence>